<comment type="caution">
    <text evidence="1">The sequence shown here is derived from an EMBL/GenBank/DDBJ whole genome shotgun (WGS) entry which is preliminary data.</text>
</comment>
<evidence type="ECO:0000313" key="1">
    <source>
        <dbReference type="EMBL" id="GEM44803.1"/>
    </source>
</evidence>
<dbReference type="RefSeq" id="WP_146881933.1">
    <property type="nucleotide sequence ID" value="NZ_BJXB01000001.1"/>
</dbReference>
<evidence type="ECO:0000313" key="2">
    <source>
        <dbReference type="Proteomes" id="UP000321306"/>
    </source>
</evidence>
<protein>
    <recommendedName>
        <fullName evidence="3">DUF551 domain-containing protein</fullName>
    </recommendedName>
</protein>
<dbReference type="OrthoDB" id="4955428at2"/>
<evidence type="ECO:0008006" key="3">
    <source>
        <dbReference type="Google" id="ProtNLM"/>
    </source>
</evidence>
<dbReference type="EMBL" id="BJXB01000001">
    <property type="protein sequence ID" value="GEM44803.1"/>
    <property type="molecule type" value="Genomic_DNA"/>
</dbReference>
<proteinExistence type="predicted"/>
<reference evidence="1 2" key="1">
    <citation type="submission" date="2019-07" db="EMBL/GenBank/DDBJ databases">
        <title>Whole genome shotgun sequence of Deinococcus cellulosilyticus NBRC 106333.</title>
        <authorList>
            <person name="Hosoyama A."/>
            <person name="Uohara A."/>
            <person name="Ohji S."/>
            <person name="Ichikawa N."/>
        </authorList>
    </citation>
    <scope>NUCLEOTIDE SEQUENCE [LARGE SCALE GENOMIC DNA]</scope>
    <source>
        <strain evidence="1 2">NBRC 106333</strain>
    </source>
</reference>
<name>A0A511MW45_DEIC1</name>
<organism evidence="1 2">
    <name type="scientific">Deinococcus cellulosilyticus (strain DSM 18568 / NBRC 106333 / KACC 11606 / 5516J-15)</name>
    <dbReference type="NCBI Taxonomy" id="1223518"/>
    <lineage>
        <taxon>Bacteria</taxon>
        <taxon>Thermotogati</taxon>
        <taxon>Deinococcota</taxon>
        <taxon>Deinococci</taxon>
        <taxon>Deinococcales</taxon>
        <taxon>Deinococcaceae</taxon>
        <taxon>Deinococcus</taxon>
    </lineage>
</organism>
<sequence length="187" mass="21394">MTATSEVKTPIDSIRDRWSKATRGPWQWSGYVSRDSLKQTDINLTTTWGGRRVVMMFERVGFRDAQPWFQPQPGDLGMQQGRDLVKQDPETSSGQFWGINHPDAEAIAHAPEDVRMLLQEVDRLRAQVPSWTPITQKPAESGTYLVIMAGFPVVLFYNAEEDFWDDDEQTDALVTHWMPILRTPEDA</sequence>
<dbReference type="Proteomes" id="UP000321306">
    <property type="component" value="Unassembled WGS sequence"/>
</dbReference>
<keyword evidence="2" id="KW-1185">Reference proteome</keyword>
<dbReference type="AlphaFoldDB" id="A0A511MW45"/>
<accession>A0A511MW45</accession>
<gene>
    <name evidence="1" type="ORF">DC3_04380</name>
</gene>